<dbReference type="GO" id="GO:0016779">
    <property type="term" value="F:nucleotidyltransferase activity"/>
    <property type="evidence" value="ECO:0007669"/>
    <property type="project" value="UniProtKB-KW"/>
</dbReference>
<organism evidence="2 3">
    <name type="scientific">Lentiprolixibacter aurantiacus</name>
    <dbReference type="NCBI Taxonomy" id="2993939"/>
    <lineage>
        <taxon>Bacteria</taxon>
        <taxon>Pseudomonadati</taxon>
        <taxon>Bacteroidota</taxon>
        <taxon>Flavobacteriia</taxon>
        <taxon>Flavobacteriales</taxon>
        <taxon>Flavobacteriaceae</taxon>
        <taxon>Lentiprolixibacter</taxon>
    </lineage>
</organism>
<comment type="caution">
    <text evidence="2">The sequence shown here is derived from an EMBL/GenBank/DDBJ whole genome shotgun (WGS) entry which is preliminary data.</text>
</comment>
<dbReference type="AlphaFoldDB" id="A0AAE3SNQ4"/>
<evidence type="ECO:0000256" key="1">
    <source>
        <dbReference type="SAM" id="SignalP"/>
    </source>
</evidence>
<protein>
    <submittedName>
        <fullName evidence="2">Nicotinate-nucleotide adenylyltransferase</fullName>
    </submittedName>
</protein>
<feature type="signal peptide" evidence="1">
    <location>
        <begin position="1"/>
        <end position="19"/>
    </location>
</feature>
<dbReference type="Proteomes" id="UP001207116">
    <property type="component" value="Unassembled WGS sequence"/>
</dbReference>
<keyword evidence="2" id="KW-0808">Transferase</keyword>
<name>A0AAE3SNQ4_9FLAO</name>
<reference evidence="2" key="1">
    <citation type="submission" date="2022-11" db="EMBL/GenBank/DDBJ databases">
        <title>The characterization of three novel Bacteroidetes species and genomic analysis of their roles in tidal elemental geochemical cycles.</title>
        <authorList>
            <person name="Ma K.-J."/>
        </authorList>
    </citation>
    <scope>NUCLEOTIDE SEQUENCE</scope>
    <source>
        <strain evidence="2">M415</strain>
    </source>
</reference>
<gene>
    <name evidence="2" type="ORF">OO016_03760</name>
</gene>
<sequence>MKKFIVGLFVLGLTSPLFSQVVKTEELSEVVVMAVNYKYLNQVDNTEAAIPVKMLERKAAAYDVTVQDYYQDDFDFYTVSFYIPDGKLVAVYDSEGKIIRTIEKFNNVNLPDAVKKSVLKRYPNWSIVKDVYRVSYAETKGAKKTYKLKLKNGDKILRIKMNEDGEFL</sequence>
<dbReference type="RefSeq" id="WP_266010953.1">
    <property type="nucleotide sequence ID" value="NZ_JAPFQP010000001.1"/>
</dbReference>
<evidence type="ECO:0000313" key="2">
    <source>
        <dbReference type="EMBL" id="MCX2718712.1"/>
    </source>
</evidence>
<dbReference type="Gene3D" id="3.10.450.360">
    <property type="match status" value="1"/>
</dbReference>
<feature type="chain" id="PRO_5041947741" evidence="1">
    <location>
        <begin position="20"/>
        <end position="168"/>
    </location>
</feature>
<keyword evidence="1" id="KW-0732">Signal</keyword>
<keyword evidence="2" id="KW-0548">Nucleotidyltransferase</keyword>
<proteinExistence type="predicted"/>
<dbReference type="SUPFAM" id="SSF160574">
    <property type="entry name" value="BT0923-like"/>
    <property type="match status" value="1"/>
</dbReference>
<evidence type="ECO:0000313" key="3">
    <source>
        <dbReference type="Proteomes" id="UP001207116"/>
    </source>
</evidence>
<accession>A0AAE3SNQ4</accession>
<keyword evidence="3" id="KW-1185">Reference proteome</keyword>
<dbReference type="EMBL" id="JAPFQP010000001">
    <property type="protein sequence ID" value="MCX2718712.1"/>
    <property type="molecule type" value="Genomic_DNA"/>
</dbReference>